<gene>
    <name evidence="1" type="ORF">GTW20_00130</name>
    <name evidence="2" type="ORF">GTW20_26615</name>
</gene>
<evidence type="ECO:0000313" key="3">
    <source>
        <dbReference type="Proteomes" id="UP000467124"/>
    </source>
</evidence>
<accession>A0A7K2J0T7</accession>
<dbReference type="AlphaFoldDB" id="A0A7K2J0T7"/>
<evidence type="ECO:0000313" key="2">
    <source>
        <dbReference type="EMBL" id="MYR35736.1"/>
    </source>
</evidence>
<evidence type="ECO:0000313" key="1">
    <source>
        <dbReference type="EMBL" id="MYR30710.1"/>
    </source>
</evidence>
<comment type="caution">
    <text evidence="2">The sequence shown here is derived from an EMBL/GenBank/DDBJ whole genome shotgun (WGS) entry which is preliminary data.</text>
</comment>
<proteinExistence type="predicted"/>
<protein>
    <submittedName>
        <fullName evidence="2">Uncharacterized protein</fullName>
    </submittedName>
</protein>
<reference evidence="2 3" key="1">
    <citation type="journal article" date="2019" name="Nat. Commun.">
        <title>The antimicrobial potential of Streptomyces from insect microbiomes.</title>
        <authorList>
            <person name="Chevrette M.G."/>
            <person name="Carlson C.M."/>
            <person name="Ortega H.E."/>
            <person name="Thomas C."/>
            <person name="Ananiev G.E."/>
            <person name="Barns K.J."/>
            <person name="Book A.J."/>
            <person name="Cagnazzo J."/>
            <person name="Carlos C."/>
            <person name="Flanigan W."/>
            <person name="Grubbs K.J."/>
            <person name="Horn H.A."/>
            <person name="Hoffmann F.M."/>
            <person name="Klassen J.L."/>
            <person name="Knack J.J."/>
            <person name="Lewin G.R."/>
            <person name="McDonald B.R."/>
            <person name="Muller L."/>
            <person name="Melo W.G.P."/>
            <person name="Pinto-Tomas A.A."/>
            <person name="Schmitz A."/>
            <person name="Wendt-Pienkowski E."/>
            <person name="Wildman S."/>
            <person name="Zhao M."/>
            <person name="Zhang F."/>
            <person name="Bugni T.S."/>
            <person name="Andes D.R."/>
            <person name="Pupo M.T."/>
            <person name="Currie C.R."/>
        </authorList>
    </citation>
    <scope>NUCLEOTIDE SEQUENCE [LARGE SCALE GENOMIC DNA]</scope>
    <source>
        <strain evidence="2 3">SID5840</strain>
    </source>
</reference>
<dbReference type="EMBL" id="WWHY01000001">
    <property type="protein sequence ID" value="MYR35736.1"/>
    <property type="molecule type" value="Genomic_DNA"/>
</dbReference>
<dbReference type="EMBL" id="WWHY01000001">
    <property type="protein sequence ID" value="MYR30710.1"/>
    <property type="molecule type" value="Genomic_DNA"/>
</dbReference>
<dbReference type="Proteomes" id="UP000467124">
    <property type="component" value="Unassembled WGS sequence"/>
</dbReference>
<name>A0A7K2J0T7_9ACTN</name>
<dbReference type="RefSeq" id="WP_161109889.1">
    <property type="nucleotide sequence ID" value="NZ_JBHXVI010000018.1"/>
</dbReference>
<sequence>MSTVSRPEAGRPSAALLWDVFAVLDRHGYERAPGRDLCAALPRLDSLLVALADAYEGREVADV</sequence>
<organism evidence="2 3">
    <name type="scientific">Nocardiopsis alba</name>
    <dbReference type="NCBI Taxonomy" id="53437"/>
    <lineage>
        <taxon>Bacteria</taxon>
        <taxon>Bacillati</taxon>
        <taxon>Actinomycetota</taxon>
        <taxon>Actinomycetes</taxon>
        <taxon>Streptosporangiales</taxon>
        <taxon>Nocardiopsidaceae</taxon>
        <taxon>Nocardiopsis</taxon>
    </lineage>
</organism>